<dbReference type="EMBL" id="BMIC01000001">
    <property type="protein sequence ID" value="GFZ81440.1"/>
    <property type="molecule type" value="Genomic_DNA"/>
</dbReference>
<dbReference type="Proteomes" id="UP000598120">
    <property type="component" value="Unassembled WGS sequence"/>
</dbReference>
<dbReference type="AlphaFoldDB" id="A0A8J2XF49"/>
<dbReference type="InterPro" id="IPR030395">
    <property type="entry name" value="GP_PDE_dom"/>
</dbReference>
<dbReference type="InterPro" id="IPR017946">
    <property type="entry name" value="PLC-like_Pdiesterase_TIM-brl"/>
</dbReference>
<dbReference type="Gene3D" id="3.20.20.190">
    <property type="entry name" value="Phosphatidylinositol (PI) phosphodiesterase"/>
    <property type="match status" value="1"/>
</dbReference>
<reference evidence="2 3" key="1">
    <citation type="journal article" date="2014" name="Int. J. Syst. Evol. Microbiol.">
        <title>Complete genome sequence of Corynebacterium casei LMG S-19264T (=DSM 44701T), isolated from a smear-ripened cheese.</title>
        <authorList>
            <consortium name="US DOE Joint Genome Institute (JGI-PGF)"/>
            <person name="Walter F."/>
            <person name="Albersmeier A."/>
            <person name="Kalinowski J."/>
            <person name="Ruckert C."/>
        </authorList>
    </citation>
    <scope>NUCLEOTIDE SEQUENCE [LARGE SCALE GENOMIC DNA]</scope>
    <source>
        <strain evidence="2 3">CGMCC 1.15295</strain>
    </source>
</reference>
<feature type="domain" description="GP-PDE" evidence="1">
    <location>
        <begin position="5"/>
        <end position="229"/>
    </location>
</feature>
<keyword evidence="3" id="KW-1185">Reference proteome</keyword>
<dbReference type="SUPFAM" id="SSF51695">
    <property type="entry name" value="PLC-like phosphodiesterases"/>
    <property type="match status" value="1"/>
</dbReference>
<protein>
    <submittedName>
        <fullName evidence="2">Glycerophosphoryl diester phosphodiesterase</fullName>
    </submittedName>
</protein>
<evidence type="ECO:0000313" key="2">
    <source>
        <dbReference type="EMBL" id="GFZ81440.1"/>
    </source>
</evidence>
<dbReference type="PANTHER" id="PTHR46211">
    <property type="entry name" value="GLYCEROPHOSPHORYL DIESTER PHOSPHODIESTERASE"/>
    <property type="match status" value="1"/>
</dbReference>
<evidence type="ECO:0000313" key="3">
    <source>
        <dbReference type="Proteomes" id="UP000598120"/>
    </source>
</evidence>
<dbReference type="PROSITE" id="PS51704">
    <property type="entry name" value="GP_PDE"/>
    <property type="match status" value="1"/>
</dbReference>
<accession>A0A8J2XF49</accession>
<dbReference type="PANTHER" id="PTHR46211:SF14">
    <property type="entry name" value="GLYCEROPHOSPHODIESTER PHOSPHODIESTERASE"/>
    <property type="match status" value="1"/>
</dbReference>
<dbReference type="GO" id="GO:0008081">
    <property type="term" value="F:phosphoric diester hydrolase activity"/>
    <property type="evidence" value="ECO:0007669"/>
    <property type="project" value="InterPro"/>
</dbReference>
<organism evidence="2 3">
    <name type="scientific">Aquaticitalea lipolytica</name>
    <dbReference type="NCBI Taxonomy" id="1247562"/>
    <lineage>
        <taxon>Bacteria</taxon>
        <taxon>Pseudomonadati</taxon>
        <taxon>Bacteroidota</taxon>
        <taxon>Flavobacteriia</taxon>
        <taxon>Flavobacteriales</taxon>
        <taxon>Flavobacteriaceae</taxon>
        <taxon>Aquaticitalea</taxon>
    </lineage>
</organism>
<evidence type="ECO:0000259" key="1">
    <source>
        <dbReference type="PROSITE" id="PS51704"/>
    </source>
</evidence>
<proteinExistence type="predicted"/>
<name>A0A8J2XF49_9FLAO</name>
<sequence length="229" mass="25821">MKHSCLKIGHRGAKGYIAENTIESIQKALDFGVDGIELDVHLCASGELVVFHDFTLDRMTNGTGEVSKLSLSELKQLKINNQFTIPTLEEILDVIDKKCLLNIELKGKNTTSKTCEIVQKYIKTKGWNYQDFIVSSFQHHELEDVFEIDKQIPLGVLSKASVDDAIEFAQTINAVAIHPNYALLTSENVNRAQTKGYKVYTWTVNDDDTIKRMKNYKVDGIISDVPDRL</sequence>
<dbReference type="RefSeq" id="WP_188605187.1">
    <property type="nucleotide sequence ID" value="NZ_BMIC01000001.1"/>
</dbReference>
<dbReference type="PROSITE" id="PS50007">
    <property type="entry name" value="PIPLC_X_DOMAIN"/>
    <property type="match status" value="1"/>
</dbReference>
<dbReference type="GO" id="GO:0006629">
    <property type="term" value="P:lipid metabolic process"/>
    <property type="evidence" value="ECO:0007669"/>
    <property type="project" value="InterPro"/>
</dbReference>
<dbReference type="Pfam" id="PF03009">
    <property type="entry name" value="GDPD"/>
    <property type="match status" value="1"/>
</dbReference>
<comment type="caution">
    <text evidence="2">The sequence shown here is derived from an EMBL/GenBank/DDBJ whole genome shotgun (WGS) entry which is preliminary data.</text>
</comment>
<gene>
    <name evidence="2" type="primary">glpQ</name>
    <name evidence="2" type="ORF">GCM10011531_09530</name>
</gene>